<keyword evidence="10 13" id="KW-0675">Receptor</keyword>
<evidence type="ECO:0000259" key="15">
    <source>
        <dbReference type="PROSITE" id="PS50262"/>
    </source>
</evidence>
<evidence type="ECO:0000256" key="2">
    <source>
        <dbReference type="ARBA" id="ARBA00022475"/>
    </source>
</evidence>
<comment type="similarity">
    <text evidence="13">Belongs to the G-protein coupled receptor 1 family.</text>
</comment>
<dbReference type="InterPro" id="IPR000276">
    <property type="entry name" value="GPCR_Rhodpsn"/>
</dbReference>
<protein>
    <recommendedName>
        <fullName evidence="14">Olfactory receptor</fullName>
    </recommendedName>
</protein>
<reference evidence="16" key="3">
    <citation type="submission" date="2025-09" db="UniProtKB">
        <authorList>
            <consortium name="Ensembl"/>
        </authorList>
    </citation>
    <scope>IDENTIFICATION</scope>
</reference>
<evidence type="ECO:0000256" key="10">
    <source>
        <dbReference type="ARBA" id="ARBA00023170"/>
    </source>
</evidence>
<keyword evidence="3 14" id="KW-0716">Sensory transduction</keyword>
<organism evidence="16 17">
    <name type="scientific">Erpetoichthys calabaricus</name>
    <name type="common">Rope fish</name>
    <name type="synonym">Calamoichthys calabaricus</name>
    <dbReference type="NCBI Taxonomy" id="27687"/>
    <lineage>
        <taxon>Eukaryota</taxon>
        <taxon>Metazoa</taxon>
        <taxon>Chordata</taxon>
        <taxon>Craniata</taxon>
        <taxon>Vertebrata</taxon>
        <taxon>Euteleostomi</taxon>
        <taxon>Actinopterygii</taxon>
        <taxon>Polypteriformes</taxon>
        <taxon>Polypteridae</taxon>
        <taxon>Erpetoichthys</taxon>
    </lineage>
</organism>
<keyword evidence="9" id="KW-1015">Disulfide bond</keyword>
<keyword evidence="11" id="KW-0325">Glycoprotein</keyword>
<dbReference type="SUPFAM" id="SSF81321">
    <property type="entry name" value="Family A G protein-coupled receptor-like"/>
    <property type="match status" value="1"/>
</dbReference>
<feature type="transmembrane region" description="Helical" evidence="14">
    <location>
        <begin position="144"/>
        <end position="160"/>
    </location>
</feature>
<dbReference type="PRINTS" id="PR00237">
    <property type="entry name" value="GPCRRHODOPSN"/>
</dbReference>
<dbReference type="GO" id="GO:0004984">
    <property type="term" value="F:olfactory receptor activity"/>
    <property type="evidence" value="ECO:0007669"/>
    <property type="project" value="InterPro"/>
</dbReference>
<dbReference type="SMART" id="SM01381">
    <property type="entry name" value="7TM_GPCR_Srsx"/>
    <property type="match status" value="1"/>
</dbReference>
<feature type="transmembrane region" description="Helical" evidence="14">
    <location>
        <begin position="29"/>
        <end position="51"/>
    </location>
</feature>
<dbReference type="Pfam" id="PF13853">
    <property type="entry name" value="7tm_4"/>
    <property type="match status" value="1"/>
</dbReference>
<evidence type="ECO:0000256" key="12">
    <source>
        <dbReference type="ARBA" id="ARBA00023224"/>
    </source>
</evidence>
<dbReference type="InterPro" id="IPR000725">
    <property type="entry name" value="Olfact_rcpt"/>
</dbReference>
<dbReference type="PROSITE" id="PS00237">
    <property type="entry name" value="G_PROTEIN_RECEP_F1_1"/>
    <property type="match status" value="1"/>
</dbReference>
<comment type="subcellular location">
    <subcellularLocation>
        <location evidence="1 14">Cell membrane</location>
        <topology evidence="1 14">Multi-pass membrane protein</topology>
    </subcellularLocation>
</comment>
<dbReference type="Ensembl" id="ENSECRT00000006741.1">
    <property type="protein sequence ID" value="ENSECRP00000006634.1"/>
    <property type="gene ID" value="ENSECRG00000004419.1"/>
</dbReference>
<dbReference type="InterPro" id="IPR017452">
    <property type="entry name" value="GPCR_Rhodpsn_7TM"/>
</dbReference>
<dbReference type="FunFam" id="1.20.1070.10:FF:000024">
    <property type="entry name" value="Olfactory receptor"/>
    <property type="match status" value="1"/>
</dbReference>
<evidence type="ECO:0000313" key="17">
    <source>
        <dbReference type="Proteomes" id="UP000694620"/>
    </source>
</evidence>
<dbReference type="PANTHER" id="PTHR24242">
    <property type="entry name" value="G-PROTEIN COUPLED RECEPTOR"/>
    <property type="match status" value="1"/>
</dbReference>
<evidence type="ECO:0000256" key="6">
    <source>
        <dbReference type="ARBA" id="ARBA00022989"/>
    </source>
</evidence>
<evidence type="ECO:0000256" key="9">
    <source>
        <dbReference type="ARBA" id="ARBA00023157"/>
    </source>
</evidence>
<evidence type="ECO:0000313" key="16">
    <source>
        <dbReference type="Ensembl" id="ENSECRP00000006634.1"/>
    </source>
</evidence>
<dbReference type="InterPro" id="IPR050939">
    <property type="entry name" value="Olfactory_GPCR1"/>
</dbReference>
<keyword evidence="2 14" id="KW-1003">Cell membrane</keyword>
<keyword evidence="17" id="KW-1185">Reference proteome</keyword>
<keyword evidence="6 14" id="KW-1133">Transmembrane helix</keyword>
<sequence length="324" mass="36296">MAVSININGSLKEFVLLGFPGLGEEYYKVIFAAALLVYVIALCGNLILLSIITFDKRLHSPMYFLVCNLSFADIIYISTSLPKLMSRYLLDDKVISYNGCFTQMYFFLCLSSLESYILVAMAFDRFLAICQPLRYPTLMNGRNSILLAVFGWTLGFITPIKSVSLTQSMDFCGPNKIYHCICDYSAVIKLACNDISGISTQGLVTALSIIIIPFTFIVFTYINIGLAVAKIKSSGRAKALSTCVAHLLVVVFFYSSAFVFISYRIQNVSTDLRILGSLQYAVLPPLLNPFIYSFRNKDIRDAIKRKLKGNLIEKHQIEVTVIRN</sequence>
<feature type="transmembrane region" description="Helical" evidence="14">
    <location>
        <begin position="63"/>
        <end position="84"/>
    </location>
</feature>
<keyword evidence="4 13" id="KW-0812">Transmembrane</keyword>
<name>A0A8C4RTL8_ERPCA</name>
<reference evidence="16" key="1">
    <citation type="submission" date="2021-06" db="EMBL/GenBank/DDBJ databases">
        <authorList>
            <consortium name="Wellcome Sanger Institute Data Sharing"/>
        </authorList>
    </citation>
    <scope>NUCLEOTIDE SEQUENCE [LARGE SCALE GENOMIC DNA]</scope>
</reference>
<evidence type="ECO:0000256" key="5">
    <source>
        <dbReference type="ARBA" id="ARBA00022725"/>
    </source>
</evidence>
<feature type="transmembrane region" description="Helical" evidence="14">
    <location>
        <begin position="104"/>
        <end position="123"/>
    </location>
</feature>
<dbReference type="GO" id="GO:0004930">
    <property type="term" value="F:G protein-coupled receptor activity"/>
    <property type="evidence" value="ECO:0007669"/>
    <property type="project" value="UniProtKB-KW"/>
</dbReference>
<evidence type="ECO:0000256" key="13">
    <source>
        <dbReference type="RuleBase" id="RU000688"/>
    </source>
</evidence>
<feature type="domain" description="G-protein coupled receptors family 1 profile" evidence="15">
    <location>
        <begin position="44"/>
        <end position="292"/>
    </location>
</feature>
<evidence type="ECO:0000256" key="3">
    <source>
        <dbReference type="ARBA" id="ARBA00022606"/>
    </source>
</evidence>
<keyword evidence="5 14" id="KW-0552">Olfaction</keyword>
<evidence type="ECO:0000256" key="11">
    <source>
        <dbReference type="ARBA" id="ARBA00023180"/>
    </source>
</evidence>
<dbReference type="AlphaFoldDB" id="A0A8C4RTL8"/>
<accession>A0A8C4RTL8</accession>
<dbReference type="Proteomes" id="UP000694620">
    <property type="component" value="Chromosome 4"/>
</dbReference>
<dbReference type="PANTHER" id="PTHR24242:SF359">
    <property type="entry name" value="ODORANT RECEPTOR-RELATED"/>
    <property type="match status" value="1"/>
</dbReference>
<feature type="transmembrane region" description="Helical" evidence="14">
    <location>
        <begin position="203"/>
        <end position="228"/>
    </location>
</feature>
<evidence type="ECO:0000256" key="8">
    <source>
        <dbReference type="ARBA" id="ARBA00023136"/>
    </source>
</evidence>
<evidence type="ECO:0000256" key="14">
    <source>
        <dbReference type="RuleBase" id="RU363047"/>
    </source>
</evidence>
<dbReference type="PROSITE" id="PS50262">
    <property type="entry name" value="G_PROTEIN_RECEP_F1_2"/>
    <property type="match status" value="1"/>
</dbReference>
<evidence type="ECO:0000256" key="7">
    <source>
        <dbReference type="ARBA" id="ARBA00023040"/>
    </source>
</evidence>
<feature type="transmembrane region" description="Helical" evidence="14">
    <location>
        <begin position="240"/>
        <end position="265"/>
    </location>
</feature>
<evidence type="ECO:0000256" key="4">
    <source>
        <dbReference type="ARBA" id="ARBA00022692"/>
    </source>
</evidence>
<dbReference type="GeneTree" id="ENSGT00940000162014"/>
<feature type="transmembrane region" description="Helical" evidence="14">
    <location>
        <begin position="277"/>
        <end position="295"/>
    </location>
</feature>
<dbReference type="Gene3D" id="1.20.1070.10">
    <property type="entry name" value="Rhodopsin 7-helix transmembrane proteins"/>
    <property type="match status" value="1"/>
</dbReference>
<dbReference type="CDD" id="cd13954">
    <property type="entry name" value="7tmA_OR"/>
    <property type="match status" value="1"/>
</dbReference>
<proteinExistence type="inferred from homology"/>
<keyword evidence="7 13" id="KW-0297">G-protein coupled receptor</keyword>
<dbReference type="GO" id="GO:0005886">
    <property type="term" value="C:plasma membrane"/>
    <property type="evidence" value="ECO:0007669"/>
    <property type="project" value="UniProtKB-SubCell"/>
</dbReference>
<keyword evidence="12 13" id="KW-0807">Transducer</keyword>
<evidence type="ECO:0000256" key="1">
    <source>
        <dbReference type="ARBA" id="ARBA00004651"/>
    </source>
</evidence>
<reference evidence="16" key="2">
    <citation type="submission" date="2025-08" db="UniProtKB">
        <authorList>
            <consortium name="Ensembl"/>
        </authorList>
    </citation>
    <scope>IDENTIFICATION</scope>
</reference>
<dbReference type="PRINTS" id="PR00245">
    <property type="entry name" value="OLFACTORYR"/>
</dbReference>
<keyword evidence="8 14" id="KW-0472">Membrane</keyword>